<feature type="chain" id="PRO_5016635572" description="PE-PGRS family protein" evidence="1">
    <location>
        <begin position="20"/>
        <end position="305"/>
    </location>
</feature>
<organism evidence="2 3">
    <name type="scientific">Pseudochryseolinea flava</name>
    <dbReference type="NCBI Taxonomy" id="2059302"/>
    <lineage>
        <taxon>Bacteria</taxon>
        <taxon>Pseudomonadati</taxon>
        <taxon>Bacteroidota</taxon>
        <taxon>Cytophagia</taxon>
        <taxon>Cytophagales</taxon>
        <taxon>Fulvivirgaceae</taxon>
        <taxon>Pseudochryseolinea</taxon>
    </lineage>
</organism>
<keyword evidence="3" id="KW-1185">Reference proteome</keyword>
<dbReference type="OrthoDB" id="9798438at2"/>
<proteinExistence type="predicted"/>
<dbReference type="Proteomes" id="UP000251889">
    <property type="component" value="Unassembled WGS sequence"/>
</dbReference>
<dbReference type="RefSeq" id="WP_112745509.1">
    <property type="nucleotide sequence ID" value="NZ_QMFY01000001.1"/>
</dbReference>
<evidence type="ECO:0000313" key="3">
    <source>
        <dbReference type="Proteomes" id="UP000251889"/>
    </source>
</evidence>
<keyword evidence="1" id="KW-0732">Signal</keyword>
<evidence type="ECO:0008006" key="4">
    <source>
        <dbReference type="Google" id="ProtNLM"/>
    </source>
</evidence>
<evidence type="ECO:0000256" key="1">
    <source>
        <dbReference type="SAM" id="SignalP"/>
    </source>
</evidence>
<gene>
    <name evidence="2" type="ORF">DQQ10_04210</name>
</gene>
<dbReference type="EMBL" id="QMFY01000001">
    <property type="protein sequence ID" value="RAW03294.1"/>
    <property type="molecule type" value="Genomic_DNA"/>
</dbReference>
<comment type="caution">
    <text evidence="2">The sequence shown here is derived from an EMBL/GenBank/DDBJ whole genome shotgun (WGS) entry which is preliminary data.</text>
</comment>
<feature type="signal peptide" evidence="1">
    <location>
        <begin position="1"/>
        <end position="19"/>
    </location>
</feature>
<name>A0A364Y855_9BACT</name>
<evidence type="ECO:0000313" key="2">
    <source>
        <dbReference type="EMBL" id="RAW03294.1"/>
    </source>
</evidence>
<protein>
    <recommendedName>
        <fullName evidence="4">PE-PGRS family protein</fullName>
    </recommendedName>
</protein>
<dbReference type="AlphaFoldDB" id="A0A364Y855"/>
<sequence length="305" mass="34727">MNKILFLVFMFAITVTASAQGQGDKKKQMFGDPNHFEIGVAVSEMTDSRLDETSGIAASIKNPGYLWAHNDSGNAPEIYLVDKNLKIVFTAKLKGVFNRDWEDMAVGPGPEAGKSYIYVADIGDNLGIFPTKVIYRFEEPAIDTVKKLVEIKEMKRIIFKLPKYQTKDSEAMLLDPISKNLYILSKEDSAKLFEIKYPYNIESDPKRDTVVAEDLGAYNLPKVTSGAVAISGEEILVRNYRRIWYWKNPEKKPLSEILKIKPIMIPYDMEPQGEAISWAQNGTGFYTLSEKKKDKKSFLYFYKRK</sequence>
<accession>A0A364Y855</accession>
<reference evidence="2 3" key="1">
    <citation type="submission" date="2018-06" db="EMBL/GenBank/DDBJ databases">
        <title>Chryseolinea flavus sp. nov., a member of the phylum Bacteroidetes isolated from soil.</title>
        <authorList>
            <person name="Li Y."/>
            <person name="Wang J."/>
        </authorList>
    </citation>
    <scope>NUCLEOTIDE SEQUENCE [LARGE SCALE GENOMIC DNA]</scope>
    <source>
        <strain evidence="2 3">SDU1-6</strain>
    </source>
</reference>